<dbReference type="SUPFAM" id="SSF160246">
    <property type="entry name" value="EspE N-terminal domain-like"/>
    <property type="match status" value="1"/>
</dbReference>
<dbReference type="PANTHER" id="PTHR30258:SF1">
    <property type="entry name" value="PROTEIN TRANSPORT PROTEIN HOFB HOMOLOG"/>
    <property type="match status" value="1"/>
</dbReference>
<dbReference type="InterPro" id="IPR007831">
    <property type="entry name" value="T2SS_GspE_N"/>
</dbReference>
<evidence type="ECO:0000256" key="1">
    <source>
        <dbReference type="ARBA" id="ARBA00006611"/>
    </source>
</evidence>
<dbReference type="SUPFAM" id="SSF52540">
    <property type="entry name" value="P-loop containing nucleoside triphosphate hydrolases"/>
    <property type="match status" value="1"/>
</dbReference>
<evidence type="ECO:0000259" key="5">
    <source>
        <dbReference type="Pfam" id="PF05157"/>
    </source>
</evidence>
<dbReference type="CDD" id="cd01129">
    <property type="entry name" value="PulE-GspE-like"/>
    <property type="match status" value="1"/>
</dbReference>
<dbReference type="EMBL" id="CP124550">
    <property type="protein sequence ID" value="WIO46356.1"/>
    <property type="molecule type" value="Genomic_DNA"/>
</dbReference>
<evidence type="ECO:0000259" key="4">
    <source>
        <dbReference type="Pfam" id="PF00437"/>
    </source>
</evidence>
<keyword evidence="3" id="KW-0067">ATP-binding</keyword>
<reference evidence="6 7" key="1">
    <citation type="journal article" date="2023" name="Cell">
        <title>Genetic manipulation of Patescibacteria provides mechanistic insights into microbial dark matter and the epibiotic lifestyle.</title>
        <authorList>
            <person name="Wang Y."/>
            <person name="Gallagher L.A."/>
            <person name="Andrade P.A."/>
            <person name="Liu A."/>
            <person name="Humphreys I.R."/>
            <person name="Turkarslan S."/>
            <person name="Cutler K.J."/>
            <person name="Arrieta-Ortiz M.L."/>
            <person name="Li Y."/>
            <person name="Radey M.C."/>
            <person name="McLean J.S."/>
            <person name="Cong Q."/>
            <person name="Baker D."/>
            <person name="Baliga N.S."/>
            <person name="Peterson S.B."/>
            <person name="Mougous J.D."/>
        </authorList>
    </citation>
    <scope>NUCLEOTIDE SEQUENCE [LARGE SCALE GENOMIC DNA]</scope>
    <source>
        <strain evidence="6 7">ML1</strain>
    </source>
</reference>
<accession>A0ABY8WWL8</accession>
<dbReference type="Proteomes" id="UP001177295">
    <property type="component" value="Chromosome"/>
</dbReference>
<sequence length="594" mass="66055">MRILNHTVVKILKRYRIATDEQLQPLLDEAERSGRSLQDVVLDAKLVSETELTKLFADYADIPYVEIDPRDIPSEVLNRIPERIARQYNAVIFQVDEDGLVHLAMDDPDDVQATNFIEKQVGGNIRIYIASHDNILQCLENYRGDVNQELNEVIDVQREDDGSDQQVSEADVAEDSPIAQTVNLLLEYAIRSQASDIHIEPRENFVQVRYRIDGVLKEVNQLPRNVLGALVSRIKILSNLKIDERRVPQDGRFKIKVAGKQYALRVSTLPIADGEKVVMRVLDESNQAISLEQLGYWGRSLAIINSAIAEPNGMILVTGPTGSGKSTSLFSVLNMLNTPDVNISTIEDPVEYKIPGVNQTQTNAKAGMTFASGLRALLRQDPNIIMVGEIRDGETANLGVQAALTGHLVFSTLHTNNAATCLPRLLDMGIEPFLIASTVKAVVGQRLVRRLCMNCRQAYAPEQNEINEIVKLFNLKPGQTFAYIHELELQAIQQKVGGDTPLGTSEQTIMQLWRANPEGCDECGHTGFKGRVGIYEVLDMSREIQTMITKNATSDEIQDQAISEGMITMQADGLVKTLRGNTTLDEVLRVTRES</sequence>
<dbReference type="Gene3D" id="3.40.50.300">
    <property type="entry name" value="P-loop containing nucleotide triphosphate hydrolases"/>
    <property type="match status" value="1"/>
</dbReference>
<keyword evidence="2" id="KW-0547">Nucleotide-binding</keyword>
<dbReference type="Pfam" id="PF05157">
    <property type="entry name" value="MshEN"/>
    <property type="match status" value="1"/>
</dbReference>
<dbReference type="InterPro" id="IPR037257">
    <property type="entry name" value="T2SS_E_N_sf"/>
</dbReference>
<evidence type="ECO:0000313" key="7">
    <source>
        <dbReference type="Proteomes" id="UP001177295"/>
    </source>
</evidence>
<dbReference type="Gene3D" id="3.30.450.90">
    <property type="match status" value="1"/>
</dbReference>
<evidence type="ECO:0000313" key="6">
    <source>
        <dbReference type="EMBL" id="WIO46356.1"/>
    </source>
</evidence>
<keyword evidence="7" id="KW-1185">Reference proteome</keyword>
<dbReference type="RefSeq" id="WP_376753886.1">
    <property type="nucleotide sequence ID" value="NZ_CP124550.1"/>
</dbReference>
<comment type="similarity">
    <text evidence="1">Belongs to the GSP E family.</text>
</comment>
<feature type="domain" description="Type II secretion system protein GspE N-terminal" evidence="5">
    <location>
        <begin position="61"/>
        <end position="145"/>
    </location>
</feature>
<dbReference type="PANTHER" id="PTHR30258">
    <property type="entry name" value="TYPE II SECRETION SYSTEM PROTEIN GSPE-RELATED"/>
    <property type="match status" value="1"/>
</dbReference>
<evidence type="ECO:0000256" key="2">
    <source>
        <dbReference type="ARBA" id="ARBA00022741"/>
    </source>
</evidence>
<dbReference type="InterPro" id="IPR001482">
    <property type="entry name" value="T2SS/T4SS_dom"/>
</dbReference>
<evidence type="ECO:0000256" key="3">
    <source>
        <dbReference type="ARBA" id="ARBA00022840"/>
    </source>
</evidence>
<name>A0ABY8WWL8_9BACT</name>
<feature type="domain" description="Bacterial type II secretion system protein E" evidence="4">
    <location>
        <begin position="173"/>
        <end position="589"/>
    </location>
</feature>
<dbReference type="Gene3D" id="3.30.300.160">
    <property type="entry name" value="Type II secretion system, protein E, N-terminal domain"/>
    <property type="match status" value="1"/>
</dbReference>
<organism evidence="6 7">
    <name type="scientific">Candidatus Southlakia epibionticum</name>
    <dbReference type="NCBI Taxonomy" id="3043284"/>
    <lineage>
        <taxon>Bacteria</taxon>
        <taxon>Candidatus Saccharimonadota</taxon>
        <taxon>Candidatus Saccharimonadia</taxon>
        <taxon>Candidatus Saccharimonadales</taxon>
        <taxon>Candidatus Saccharimonadaceae</taxon>
        <taxon>Candidatus Southlakia</taxon>
    </lineage>
</organism>
<proteinExistence type="inferred from homology"/>
<gene>
    <name evidence="6" type="ORF">SEML1_0758</name>
</gene>
<dbReference type="InterPro" id="IPR027417">
    <property type="entry name" value="P-loop_NTPase"/>
</dbReference>
<protein>
    <submittedName>
        <fullName evidence="6">Secretion system protein E</fullName>
    </submittedName>
</protein>
<dbReference type="Pfam" id="PF00437">
    <property type="entry name" value="T2SSE"/>
    <property type="match status" value="1"/>
</dbReference>